<evidence type="ECO:0000256" key="1">
    <source>
        <dbReference type="SAM" id="MobiDB-lite"/>
    </source>
</evidence>
<sequence length="320" mass="35615">MLLSIKLLCLLDILVIVISFNIEKIAGSNENVEDDEASIKQALFLIKLLKSDFGKILRTTGIGQDEVTPNYIDDANSTCGLRSDDSNSTTATSTPPVSAPVMGFNRRMMPAFENSRRQGGILNKTKTVTRNETKNDQVKSKNGKNFNNTSETRHDPKNGKHLNDVTTETRHEAKSDKVKSKNGKILNSTSTETRLKAKNNPVKSKNSKNLNNTATETQTESKTYQVKSKNGEEAKNVPEDIKYNQVESRSYLRAGATDPPDLTKSKGITNKESSQLRSEKQTTNMFRSSLKIFLPHSSRLPIPLSENNAFCHFYPTNPIC</sequence>
<keyword evidence="2" id="KW-0732">Signal</keyword>
<evidence type="ECO:0000313" key="3">
    <source>
        <dbReference type="Proteomes" id="UP000829999"/>
    </source>
</evidence>
<feature type="region of interest" description="Disordered" evidence="1">
    <location>
        <begin position="117"/>
        <end position="235"/>
    </location>
</feature>
<reference evidence="4" key="1">
    <citation type="submission" date="2025-08" db="UniProtKB">
        <authorList>
            <consortium name="RefSeq"/>
        </authorList>
    </citation>
    <scope>IDENTIFICATION</scope>
    <source>
        <tissue evidence="4">Whole larval tissue</tissue>
    </source>
</reference>
<name>A0A9R0E8S6_SPOFR</name>
<evidence type="ECO:0000313" key="4">
    <source>
        <dbReference type="RefSeq" id="XP_050560431.1"/>
    </source>
</evidence>
<dbReference type="GeneID" id="126912429"/>
<feature type="compositionally biased region" description="Basic and acidic residues" evidence="1">
    <location>
        <begin position="151"/>
        <end position="179"/>
    </location>
</feature>
<feature type="region of interest" description="Disordered" evidence="1">
    <location>
        <begin position="78"/>
        <end position="102"/>
    </location>
</feature>
<feature type="chain" id="PRO_5040313151" evidence="2">
    <location>
        <begin position="20"/>
        <end position="320"/>
    </location>
</feature>
<feature type="compositionally biased region" description="Low complexity" evidence="1">
    <location>
        <begin position="88"/>
        <end position="101"/>
    </location>
</feature>
<dbReference type="RefSeq" id="XP_050560431.1">
    <property type="nucleotide sequence ID" value="XM_050704474.1"/>
</dbReference>
<dbReference type="Proteomes" id="UP000829999">
    <property type="component" value="Chromosome 25"/>
</dbReference>
<dbReference type="OrthoDB" id="6932221at2759"/>
<feature type="compositionally biased region" description="Polar residues" evidence="1">
    <location>
        <begin position="266"/>
        <end position="282"/>
    </location>
</feature>
<evidence type="ECO:0000256" key="2">
    <source>
        <dbReference type="SAM" id="SignalP"/>
    </source>
</evidence>
<protein>
    <submittedName>
        <fullName evidence="4">Uncharacterized protein LOC126912429</fullName>
    </submittedName>
</protein>
<feature type="compositionally biased region" description="Polar residues" evidence="1">
    <location>
        <begin position="213"/>
        <end position="228"/>
    </location>
</feature>
<proteinExistence type="predicted"/>
<dbReference type="AlphaFoldDB" id="A0A9R0E8S6"/>
<keyword evidence="3" id="KW-1185">Reference proteome</keyword>
<feature type="signal peptide" evidence="2">
    <location>
        <begin position="1"/>
        <end position="19"/>
    </location>
</feature>
<accession>A0A9R0E8S6</accession>
<organism evidence="3 4">
    <name type="scientific">Spodoptera frugiperda</name>
    <name type="common">Fall armyworm</name>
    <dbReference type="NCBI Taxonomy" id="7108"/>
    <lineage>
        <taxon>Eukaryota</taxon>
        <taxon>Metazoa</taxon>
        <taxon>Ecdysozoa</taxon>
        <taxon>Arthropoda</taxon>
        <taxon>Hexapoda</taxon>
        <taxon>Insecta</taxon>
        <taxon>Pterygota</taxon>
        <taxon>Neoptera</taxon>
        <taxon>Endopterygota</taxon>
        <taxon>Lepidoptera</taxon>
        <taxon>Glossata</taxon>
        <taxon>Ditrysia</taxon>
        <taxon>Noctuoidea</taxon>
        <taxon>Noctuidae</taxon>
        <taxon>Amphipyrinae</taxon>
        <taxon>Spodoptera</taxon>
    </lineage>
</organism>
<feature type="compositionally biased region" description="Basic and acidic residues" evidence="1">
    <location>
        <begin position="129"/>
        <end position="139"/>
    </location>
</feature>
<gene>
    <name evidence="4" type="primary">LOC126912429</name>
</gene>
<feature type="region of interest" description="Disordered" evidence="1">
    <location>
        <begin position="248"/>
        <end position="282"/>
    </location>
</feature>
<feature type="compositionally biased region" description="Low complexity" evidence="1">
    <location>
        <begin position="198"/>
        <end position="212"/>
    </location>
</feature>